<evidence type="ECO:0000259" key="3">
    <source>
        <dbReference type="PROSITE" id="PS50977"/>
    </source>
</evidence>
<evidence type="ECO:0000256" key="2">
    <source>
        <dbReference type="PROSITE-ProRule" id="PRU00335"/>
    </source>
</evidence>
<dbReference type="SUPFAM" id="SSF48498">
    <property type="entry name" value="Tetracyclin repressor-like, C-terminal domain"/>
    <property type="match status" value="1"/>
</dbReference>
<keyword evidence="1 2" id="KW-0238">DNA-binding</keyword>
<dbReference type="SUPFAM" id="SSF46689">
    <property type="entry name" value="Homeodomain-like"/>
    <property type="match status" value="1"/>
</dbReference>
<evidence type="ECO:0000313" key="4">
    <source>
        <dbReference type="EMBL" id="MFD1232502.1"/>
    </source>
</evidence>
<proteinExistence type="predicted"/>
<feature type="DNA-binding region" description="H-T-H motif" evidence="2">
    <location>
        <begin position="41"/>
        <end position="60"/>
    </location>
</feature>
<name>A0ABW3VBS0_9PSEU</name>
<dbReference type="InterPro" id="IPR009057">
    <property type="entry name" value="Homeodomain-like_sf"/>
</dbReference>
<dbReference type="RefSeq" id="WP_103383412.1">
    <property type="nucleotide sequence ID" value="NZ_BAABKS010000049.1"/>
</dbReference>
<gene>
    <name evidence="4" type="ORF">ACFQ34_04330</name>
</gene>
<dbReference type="InterPro" id="IPR041678">
    <property type="entry name" value="TetR_C_16"/>
</dbReference>
<sequence length="194" mass="20323">MSGTVAATRPAGERRCAADTREALLRAARRHFSVHGYAGATLRAIAAEADVSAALLVKYFGSKEGLLTAAADLEAETAALLDAPNADLGRHLVAALLDMHDRAQVDPLLRVVLTGPRPGGERIVEELERRLVGPLAARLAGPDARLRAELVCAQLIGLGALRLLLTAPGMVAESPAALVERLGPILQAWIDPPA</sequence>
<dbReference type="Proteomes" id="UP001597182">
    <property type="component" value="Unassembled WGS sequence"/>
</dbReference>
<dbReference type="Pfam" id="PF00440">
    <property type="entry name" value="TetR_N"/>
    <property type="match status" value="1"/>
</dbReference>
<dbReference type="PROSITE" id="PS50977">
    <property type="entry name" value="HTH_TETR_2"/>
    <property type="match status" value="1"/>
</dbReference>
<dbReference type="InterPro" id="IPR050109">
    <property type="entry name" value="HTH-type_TetR-like_transc_reg"/>
</dbReference>
<dbReference type="PANTHER" id="PTHR30055:SF235">
    <property type="entry name" value="TRANSCRIPTIONAL REGULATORY PROTEIN"/>
    <property type="match status" value="1"/>
</dbReference>
<dbReference type="PANTHER" id="PTHR30055">
    <property type="entry name" value="HTH-TYPE TRANSCRIPTIONAL REGULATOR RUTR"/>
    <property type="match status" value="1"/>
</dbReference>
<dbReference type="PRINTS" id="PR00455">
    <property type="entry name" value="HTHTETR"/>
</dbReference>
<dbReference type="Pfam" id="PF17920">
    <property type="entry name" value="TetR_C_16"/>
    <property type="match status" value="1"/>
</dbReference>
<reference evidence="5" key="1">
    <citation type="journal article" date="2019" name="Int. J. Syst. Evol. Microbiol.">
        <title>The Global Catalogue of Microorganisms (GCM) 10K type strain sequencing project: providing services to taxonomists for standard genome sequencing and annotation.</title>
        <authorList>
            <consortium name="The Broad Institute Genomics Platform"/>
            <consortium name="The Broad Institute Genome Sequencing Center for Infectious Disease"/>
            <person name="Wu L."/>
            <person name="Ma J."/>
        </authorList>
    </citation>
    <scope>NUCLEOTIDE SEQUENCE [LARGE SCALE GENOMIC DNA]</scope>
    <source>
        <strain evidence="5">CCUG 49018</strain>
    </source>
</reference>
<evidence type="ECO:0000313" key="5">
    <source>
        <dbReference type="Proteomes" id="UP001597182"/>
    </source>
</evidence>
<dbReference type="InterPro" id="IPR036271">
    <property type="entry name" value="Tet_transcr_reg_TetR-rel_C_sf"/>
</dbReference>
<protein>
    <submittedName>
        <fullName evidence="4">TetR family transcriptional regulator</fullName>
    </submittedName>
</protein>
<dbReference type="Gene3D" id="1.10.357.10">
    <property type="entry name" value="Tetracycline Repressor, domain 2"/>
    <property type="match status" value="1"/>
</dbReference>
<organism evidence="4 5">
    <name type="scientific">Pseudonocardia benzenivorans</name>
    <dbReference type="NCBI Taxonomy" id="228005"/>
    <lineage>
        <taxon>Bacteria</taxon>
        <taxon>Bacillati</taxon>
        <taxon>Actinomycetota</taxon>
        <taxon>Actinomycetes</taxon>
        <taxon>Pseudonocardiales</taxon>
        <taxon>Pseudonocardiaceae</taxon>
        <taxon>Pseudonocardia</taxon>
    </lineage>
</organism>
<keyword evidence="5" id="KW-1185">Reference proteome</keyword>
<accession>A0ABW3VBS0</accession>
<dbReference type="EMBL" id="JBHTMB010000025">
    <property type="protein sequence ID" value="MFD1232502.1"/>
    <property type="molecule type" value="Genomic_DNA"/>
</dbReference>
<feature type="domain" description="HTH tetR-type" evidence="3">
    <location>
        <begin position="18"/>
        <end position="78"/>
    </location>
</feature>
<dbReference type="InterPro" id="IPR001647">
    <property type="entry name" value="HTH_TetR"/>
</dbReference>
<evidence type="ECO:0000256" key="1">
    <source>
        <dbReference type="ARBA" id="ARBA00023125"/>
    </source>
</evidence>
<comment type="caution">
    <text evidence="4">The sequence shown here is derived from an EMBL/GenBank/DDBJ whole genome shotgun (WGS) entry which is preliminary data.</text>
</comment>